<gene>
    <name evidence="2" type="ORF">PR003_g22313</name>
</gene>
<name>A0A6A4DH81_9STRA</name>
<reference evidence="2 3" key="1">
    <citation type="submission" date="2018-08" db="EMBL/GenBank/DDBJ databases">
        <title>Genomic investigation of the strawberry pathogen Phytophthora fragariae indicates pathogenicity is determined by transcriptional variation in three key races.</title>
        <authorList>
            <person name="Adams T.M."/>
            <person name="Armitage A.D."/>
            <person name="Sobczyk M.K."/>
            <person name="Bates H.J."/>
            <person name="Dunwell J.M."/>
            <person name="Nellist C.F."/>
            <person name="Harrison R.J."/>
        </authorList>
    </citation>
    <scope>NUCLEOTIDE SEQUENCE [LARGE SCALE GENOMIC DNA]</scope>
    <source>
        <strain evidence="2 3">SCRP333</strain>
    </source>
</reference>
<comment type="caution">
    <text evidence="2">The sequence shown here is derived from an EMBL/GenBank/DDBJ whole genome shotgun (WGS) entry which is preliminary data.</text>
</comment>
<sequence>MVSSSDPRGKKLDISFSNPQWGELARTEGLNVLKDGVSDAFAVGGGGQASVASGNDDNRPGRQVSGGSAGSAVVSRGPANGSCDVVDIDAQQGGGHDHTATQA</sequence>
<accession>A0A6A4DH81</accession>
<evidence type="ECO:0000313" key="2">
    <source>
        <dbReference type="EMBL" id="KAE9302267.1"/>
    </source>
</evidence>
<evidence type="ECO:0000256" key="1">
    <source>
        <dbReference type="SAM" id="MobiDB-lite"/>
    </source>
</evidence>
<proteinExistence type="predicted"/>
<dbReference type="Proteomes" id="UP000434957">
    <property type="component" value="Unassembled WGS sequence"/>
</dbReference>
<protein>
    <submittedName>
        <fullName evidence="2">Uncharacterized protein</fullName>
    </submittedName>
</protein>
<keyword evidence="3" id="KW-1185">Reference proteome</keyword>
<evidence type="ECO:0000313" key="3">
    <source>
        <dbReference type="Proteomes" id="UP000434957"/>
    </source>
</evidence>
<dbReference type="EMBL" id="QXFT01002193">
    <property type="protein sequence ID" value="KAE9302267.1"/>
    <property type="molecule type" value="Genomic_DNA"/>
</dbReference>
<organism evidence="2 3">
    <name type="scientific">Phytophthora rubi</name>
    <dbReference type="NCBI Taxonomy" id="129364"/>
    <lineage>
        <taxon>Eukaryota</taxon>
        <taxon>Sar</taxon>
        <taxon>Stramenopiles</taxon>
        <taxon>Oomycota</taxon>
        <taxon>Peronosporomycetes</taxon>
        <taxon>Peronosporales</taxon>
        <taxon>Peronosporaceae</taxon>
        <taxon>Phytophthora</taxon>
    </lineage>
</organism>
<feature type="region of interest" description="Disordered" evidence="1">
    <location>
        <begin position="44"/>
        <end position="103"/>
    </location>
</feature>
<dbReference type="AlphaFoldDB" id="A0A6A4DH81"/>